<keyword evidence="2" id="KW-1185">Reference proteome</keyword>
<evidence type="ECO:0000313" key="2">
    <source>
        <dbReference type="Proteomes" id="UP001056120"/>
    </source>
</evidence>
<gene>
    <name evidence="1" type="ORF">L1987_36955</name>
</gene>
<protein>
    <submittedName>
        <fullName evidence="1">Uncharacterized protein</fullName>
    </submittedName>
</protein>
<name>A0ACB9HGA0_9ASTR</name>
<dbReference type="EMBL" id="CM042029">
    <property type="protein sequence ID" value="KAI3794326.1"/>
    <property type="molecule type" value="Genomic_DNA"/>
</dbReference>
<reference evidence="2" key="1">
    <citation type="journal article" date="2022" name="Mol. Ecol. Resour.">
        <title>The genomes of chicory, endive, great burdock and yacon provide insights into Asteraceae palaeo-polyploidization history and plant inulin production.</title>
        <authorList>
            <person name="Fan W."/>
            <person name="Wang S."/>
            <person name="Wang H."/>
            <person name="Wang A."/>
            <person name="Jiang F."/>
            <person name="Liu H."/>
            <person name="Zhao H."/>
            <person name="Xu D."/>
            <person name="Zhang Y."/>
        </authorList>
    </citation>
    <scope>NUCLEOTIDE SEQUENCE [LARGE SCALE GENOMIC DNA]</scope>
    <source>
        <strain evidence="2">cv. Yunnan</strain>
    </source>
</reference>
<dbReference type="Proteomes" id="UP001056120">
    <property type="component" value="Linkage Group LG12"/>
</dbReference>
<comment type="caution">
    <text evidence="1">The sequence shown here is derived from an EMBL/GenBank/DDBJ whole genome shotgun (WGS) entry which is preliminary data.</text>
</comment>
<sequence length="346" mass="37796">MATRLLFLPSIITAIIITAISTATSVPYLSPKPNSPPPYNLSTLLNTLGFHDISAAAAAASFKSNVTTTTIFSPTDVSLRSCPYCFPPLLFLEHSVPGLYPLRLLNTLAFGTKVQTLASTSTTRLCLTLTKSTHPNSTLFVGGVEITRPDLFNDGNLIIHGIQGYLAHLSPFSCQIERMTSLSFLPATITPELLKEALYHLRIRDYTVLALLIQQNLHLFLRLNSMTIFAVNDAGVFGDGHTFVSNFRFHVVPNQRLTALELISLPVGSELPTMVAGERLVITVAGGGGPLSPMRINNVRITSTNIVCNEGIAVHSIAAPLRRVRRTTMGWWPDETEDKLNVQFQV</sequence>
<evidence type="ECO:0000313" key="1">
    <source>
        <dbReference type="EMBL" id="KAI3794326.1"/>
    </source>
</evidence>
<organism evidence="1 2">
    <name type="scientific">Smallanthus sonchifolius</name>
    <dbReference type="NCBI Taxonomy" id="185202"/>
    <lineage>
        <taxon>Eukaryota</taxon>
        <taxon>Viridiplantae</taxon>
        <taxon>Streptophyta</taxon>
        <taxon>Embryophyta</taxon>
        <taxon>Tracheophyta</taxon>
        <taxon>Spermatophyta</taxon>
        <taxon>Magnoliopsida</taxon>
        <taxon>eudicotyledons</taxon>
        <taxon>Gunneridae</taxon>
        <taxon>Pentapetalae</taxon>
        <taxon>asterids</taxon>
        <taxon>campanulids</taxon>
        <taxon>Asterales</taxon>
        <taxon>Asteraceae</taxon>
        <taxon>Asteroideae</taxon>
        <taxon>Heliantheae alliance</taxon>
        <taxon>Millerieae</taxon>
        <taxon>Smallanthus</taxon>
    </lineage>
</organism>
<proteinExistence type="predicted"/>
<reference evidence="1 2" key="2">
    <citation type="journal article" date="2022" name="Mol. Ecol. Resour.">
        <title>The genomes of chicory, endive, great burdock and yacon provide insights into Asteraceae paleo-polyploidization history and plant inulin production.</title>
        <authorList>
            <person name="Fan W."/>
            <person name="Wang S."/>
            <person name="Wang H."/>
            <person name="Wang A."/>
            <person name="Jiang F."/>
            <person name="Liu H."/>
            <person name="Zhao H."/>
            <person name="Xu D."/>
            <person name="Zhang Y."/>
        </authorList>
    </citation>
    <scope>NUCLEOTIDE SEQUENCE [LARGE SCALE GENOMIC DNA]</scope>
    <source>
        <strain evidence="2">cv. Yunnan</strain>
        <tissue evidence="1">Leaves</tissue>
    </source>
</reference>
<accession>A0ACB9HGA0</accession>